<evidence type="ECO:0000313" key="3">
    <source>
        <dbReference type="Proteomes" id="UP000277498"/>
    </source>
</evidence>
<dbReference type="AlphaFoldDB" id="A0A3P5XS32"/>
<evidence type="ECO:0008006" key="4">
    <source>
        <dbReference type="Google" id="ProtNLM"/>
    </source>
</evidence>
<accession>A0A3P5XS32</accession>
<protein>
    <recommendedName>
        <fullName evidence="4">DUF4177 domain-containing protein</fullName>
    </recommendedName>
</protein>
<evidence type="ECO:0000256" key="1">
    <source>
        <dbReference type="SAM" id="MobiDB-lite"/>
    </source>
</evidence>
<reference evidence="2 3" key="1">
    <citation type="submission" date="2018-11" db="EMBL/GenBank/DDBJ databases">
        <authorList>
            <person name="Criscuolo A."/>
        </authorList>
    </citation>
    <scope>NUCLEOTIDE SEQUENCE [LARGE SCALE GENOMIC DNA]</scope>
    <source>
        <strain evidence="2">ACIP111625</strain>
    </source>
</reference>
<keyword evidence="3" id="KW-1185">Reference proteome</keyword>
<gene>
    <name evidence="2" type="ORF">XINFAN_02705</name>
</gene>
<dbReference type="Proteomes" id="UP000277498">
    <property type="component" value="Unassembled WGS sequence"/>
</dbReference>
<name>A0A3P5XS32_9RHOB</name>
<dbReference type="EMBL" id="UXAW01000081">
    <property type="protein sequence ID" value="VDC30805.1"/>
    <property type="molecule type" value="Genomic_DNA"/>
</dbReference>
<dbReference type="OrthoDB" id="7658888at2"/>
<proteinExistence type="predicted"/>
<evidence type="ECO:0000313" key="2">
    <source>
        <dbReference type="EMBL" id="VDC30805.1"/>
    </source>
</evidence>
<dbReference type="RefSeq" id="WP_124087431.1">
    <property type="nucleotide sequence ID" value="NZ_UXAW01000081.1"/>
</dbReference>
<organism evidence="2 3">
    <name type="scientific">Pseudogemmobacter humi</name>
    <dbReference type="NCBI Taxonomy" id="2483812"/>
    <lineage>
        <taxon>Bacteria</taxon>
        <taxon>Pseudomonadati</taxon>
        <taxon>Pseudomonadota</taxon>
        <taxon>Alphaproteobacteria</taxon>
        <taxon>Rhodobacterales</taxon>
        <taxon>Paracoccaceae</taxon>
        <taxon>Pseudogemmobacter</taxon>
    </lineage>
</organism>
<feature type="region of interest" description="Disordered" evidence="1">
    <location>
        <begin position="95"/>
        <end position="133"/>
    </location>
</feature>
<sequence>MQRYEYRVVPAPRRGEKARGVRTTEERFALALTSLMNELGAEGWDYLRADALPCDERAGLTGTKTSFQNMLVFRRALAEAAVVVPPVVAAPAPVAPAAEPATPESRPLRLGAAITPEGPAPSLGPAKPDLAAE</sequence>